<dbReference type="GO" id="GO:0005886">
    <property type="term" value="C:plasma membrane"/>
    <property type="evidence" value="ECO:0007669"/>
    <property type="project" value="UniProtKB-SubCell"/>
</dbReference>
<evidence type="ECO:0000256" key="5">
    <source>
        <dbReference type="ARBA" id="ARBA00022989"/>
    </source>
</evidence>
<dbReference type="PANTHER" id="PTHR39087">
    <property type="entry name" value="UPF0104 MEMBRANE PROTEIN MJ1595"/>
    <property type="match status" value="1"/>
</dbReference>
<dbReference type="Pfam" id="PF03706">
    <property type="entry name" value="LPG_synthase_TM"/>
    <property type="match status" value="1"/>
</dbReference>
<evidence type="ECO:0000313" key="9">
    <source>
        <dbReference type="Proteomes" id="UP001596432"/>
    </source>
</evidence>
<evidence type="ECO:0000256" key="1">
    <source>
        <dbReference type="ARBA" id="ARBA00004651"/>
    </source>
</evidence>
<dbReference type="PANTHER" id="PTHR39087:SF2">
    <property type="entry name" value="UPF0104 MEMBRANE PROTEIN MJ1595"/>
    <property type="match status" value="1"/>
</dbReference>
<keyword evidence="6 7" id="KW-0472">Membrane</keyword>
<keyword evidence="5 7" id="KW-1133">Transmembrane helix</keyword>
<evidence type="ECO:0000256" key="6">
    <source>
        <dbReference type="ARBA" id="ARBA00023136"/>
    </source>
</evidence>
<dbReference type="NCBIfam" id="TIGR00374">
    <property type="entry name" value="flippase-like domain"/>
    <property type="match status" value="1"/>
</dbReference>
<dbReference type="GeneID" id="78818937"/>
<feature type="transmembrane region" description="Helical" evidence="7">
    <location>
        <begin position="116"/>
        <end position="144"/>
    </location>
</feature>
<comment type="subcellular location">
    <subcellularLocation>
        <location evidence="1">Cell membrane</location>
        <topology evidence="1">Multi-pass membrane protein</topology>
    </subcellularLocation>
</comment>
<dbReference type="AlphaFoldDB" id="A0ABD5XXH3"/>
<evidence type="ECO:0000256" key="4">
    <source>
        <dbReference type="ARBA" id="ARBA00022692"/>
    </source>
</evidence>
<reference evidence="8 9" key="1">
    <citation type="journal article" date="2019" name="Int. J. Syst. Evol. Microbiol.">
        <title>The Global Catalogue of Microorganisms (GCM) 10K type strain sequencing project: providing services to taxonomists for standard genome sequencing and annotation.</title>
        <authorList>
            <consortium name="The Broad Institute Genomics Platform"/>
            <consortium name="The Broad Institute Genome Sequencing Center for Infectious Disease"/>
            <person name="Wu L."/>
            <person name="Ma J."/>
        </authorList>
    </citation>
    <scope>NUCLEOTIDE SEQUENCE [LARGE SCALE GENOMIC DNA]</scope>
    <source>
        <strain evidence="8 9">XZYJT29</strain>
    </source>
</reference>
<organism evidence="8 9">
    <name type="scientific">Halosimplex aquaticum</name>
    <dbReference type="NCBI Taxonomy" id="3026162"/>
    <lineage>
        <taxon>Archaea</taxon>
        <taxon>Methanobacteriati</taxon>
        <taxon>Methanobacteriota</taxon>
        <taxon>Stenosarchaea group</taxon>
        <taxon>Halobacteria</taxon>
        <taxon>Halobacteriales</taxon>
        <taxon>Haloarculaceae</taxon>
        <taxon>Halosimplex</taxon>
    </lineage>
</organism>
<evidence type="ECO:0000313" key="8">
    <source>
        <dbReference type="EMBL" id="MFC7138696.1"/>
    </source>
</evidence>
<gene>
    <name evidence="8" type="ORF">ACFQMA_02450</name>
</gene>
<keyword evidence="3" id="KW-1003">Cell membrane</keyword>
<dbReference type="Proteomes" id="UP001596432">
    <property type="component" value="Unassembled WGS sequence"/>
</dbReference>
<feature type="transmembrane region" description="Helical" evidence="7">
    <location>
        <begin position="293"/>
        <end position="315"/>
    </location>
</feature>
<comment type="caution">
    <text evidence="8">The sequence shown here is derived from an EMBL/GenBank/DDBJ whole genome shotgun (WGS) entry which is preliminary data.</text>
</comment>
<name>A0ABD5XXH3_9EURY</name>
<comment type="similarity">
    <text evidence="2">Belongs to the UPF0104 family.</text>
</comment>
<feature type="transmembrane region" description="Helical" evidence="7">
    <location>
        <begin position="156"/>
        <end position="177"/>
    </location>
</feature>
<accession>A0ABD5XXH3</accession>
<keyword evidence="9" id="KW-1185">Reference proteome</keyword>
<proteinExistence type="inferred from homology"/>
<dbReference type="InterPro" id="IPR022791">
    <property type="entry name" value="L-PG_synthase/AglD"/>
</dbReference>
<evidence type="ECO:0000256" key="3">
    <source>
        <dbReference type="ARBA" id="ARBA00022475"/>
    </source>
</evidence>
<feature type="transmembrane region" description="Helical" evidence="7">
    <location>
        <begin position="262"/>
        <end position="281"/>
    </location>
</feature>
<sequence>MSRRLRLVGGFALALLAVSGFLLAVGPEAVFSELATADPVVLSVGFLSVLVALACWSEAVRRLIGSTGHAVGGLRYRAAYLSGEFLKQVIPMGQSGGPVLLSYTVSAETDAPHDSALAAATVFAFLNVVASLVIAVVGLAVLILTRRGPTGALLQTVLVTMVAISVGILGLSLLAVYRRATLERALLATAGALRRTVGRLSDRARAALAPDRVRDALERYTAVVGQLAGDRRGIAAAVALSITGWVFFLLPLYTSFLAIESHVPFMLVVFAIPVVTLLNVVPLPGGLGGFEVALAAVVAAMALVDLPTATAAVFLFRLSNYWFVVLVGGIAAGALSFGVRDAPLLPGEEDETV</sequence>
<feature type="transmembrane region" description="Helical" evidence="7">
    <location>
        <begin position="40"/>
        <end position="56"/>
    </location>
</feature>
<feature type="transmembrane region" description="Helical" evidence="7">
    <location>
        <begin position="321"/>
        <end position="339"/>
    </location>
</feature>
<feature type="transmembrane region" description="Helical" evidence="7">
    <location>
        <begin position="234"/>
        <end position="256"/>
    </location>
</feature>
<evidence type="ECO:0000256" key="2">
    <source>
        <dbReference type="ARBA" id="ARBA00011061"/>
    </source>
</evidence>
<dbReference type="EMBL" id="JBHTAS010000001">
    <property type="protein sequence ID" value="MFC7138696.1"/>
    <property type="molecule type" value="Genomic_DNA"/>
</dbReference>
<dbReference type="RefSeq" id="WP_274324310.1">
    <property type="nucleotide sequence ID" value="NZ_CP118158.1"/>
</dbReference>
<protein>
    <submittedName>
        <fullName evidence="8">YbhN family protein</fullName>
    </submittedName>
</protein>
<keyword evidence="4 7" id="KW-0812">Transmembrane</keyword>
<evidence type="ECO:0000256" key="7">
    <source>
        <dbReference type="SAM" id="Phobius"/>
    </source>
</evidence>